<reference evidence="9 10" key="1">
    <citation type="journal article" date="2010" name="Proc. Natl. Acad. Sci. U.S.A.">
        <title>Enigmatic, ultrasmall, uncultivated Archaea.</title>
        <authorList>
            <person name="Baker B.J."/>
            <person name="Comolli L.R."/>
            <person name="Dick G.J."/>
            <person name="Hauser L.J."/>
            <person name="Hyatt D."/>
            <person name="Dill B.D."/>
            <person name="Land M.L."/>
            <person name="Verberkmoes N.C."/>
            <person name="Hettich R.L."/>
            <person name="Banfield J.F."/>
        </authorList>
    </citation>
    <scope>NUCLEOTIDE SEQUENCE [LARGE SCALE GENOMIC DNA]</scope>
</reference>
<dbReference type="InterPro" id="IPR036969">
    <property type="entry name" value="Citrate_synthase_sf"/>
</dbReference>
<dbReference type="Proteomes" id="UP000009376">
    <property type="component" value="Unassembled WGS sequence"/>
</dbReference>
<dbReference type="PIRSF" id="PIRSF001369">
    <property type="entry name" value="Citrate_synth"/>
    <property type="match status" value="1"/>
</dbReference>
<dbReference type="GO" id="GO:0036440">
    <property type="term" value="F:citrate synthase activity"/>
    <property type="evidence" value="ECO:0007669"/>
    <property type="project" value="UniProtKB-EC"/>
</dbReference>
<evidence type="ECO:0000256" key="7">
    <source>
        <dbReference type="PIRSR" id="PIRSR001369-1"/>
    </source>
</evidence>
<dbReference type="InterPro" id="IPR002020">
    <property type="entry name" value="Citrate_synthase"/>
</dbReference>
<dbReference type="GO" id="GO:0006099">
    <property type="term" value="P:tricarboxylic acid cycle"/>
    <property type="evidence" value="ECO:0007669"/>
    <property type="project" value="UniProtKB-UniPathway"/>
</dbReference>
<feature type="active site" evidence="7">
    <location>
        <position position="262"/>
    </location>
</feature>
<dbReference type="GO" id="GO:0005829">
    <property type="term" value="C:cytosol"/>
    <property type="evidence" value="ECO:0007669"/>
    <property type="project" value="TreeGrafter"/>
</dbReference>
<dbReference type="PROSITE" id="PS00480">
    <property type="entry name" value="CITRATE_SYNTHASE"/>
    <property type="match status" value="1"/>
</dbReference>
<evidence type="ECO:0000313" key="10">
    <source>
        <dbReference type="Proteomes" id="UP000009376"/>
    </source>
</evidence>
<dbReference type="EC" id="2.3.3.16" evidence="6"/>
<dbReference type="UniPathway" id="UPA00223"/>
<dbReference type="Gene3D" id="1.10.230.10">
    <property type="entry name" value="Cytochrome P450-Terp, domain 2"/>
    <property type="match status" value="1"/>
</dbReference>
<dbReference type="Pfam" id="PF00285">
    <property type="entry name" value="Citrate_synt"/>
    <property type="match status" value="1"/>
</dbReference>
<gene>
    <name evidence="9" type="ORF">BJBARM5_0592</name>
</gene>
<evidence type="ECO:0000256" key="3">
    <source>
        <dbReference type="ARBA" id="ARBA00022532"/>
    </source>
</evidence>
<dbReference type="PANTHER" id="PTHR11739">
    <property type="entry name" value="CITRATE SYNTHASE"/>
    <property type="match status" value="1"/>
</dbReference>
<keyword evidence="4 6" id="KW-0808">Transferase</keyword>
<proteinExistence type="inferred from homology"/>
<comment type="pathway">
    <text evidence="1">Carbohydrate metabolism; tricarboxylic acid cycle.</text>
</comment>
<evidence type="ECO:0000256" key="1">
    <source>
        <dbReference type="ARBA" id="ARBA00005163"/>
    </source>
</evidence>
<dbReference type="EMBL" id="GG745556">
    <property type="protein sequence ID" value="EFD92680.1"/>
    <property type="molecule type" value="Genomic_DNA"/>
</dbReference>
<protein>
    <recommendedName>
        <fullName evidence="6 8">Citrate synthase</fullName>
        <ecNumber evidence="6">2.3.3.16</ecNumber>
    </recommendedName>
</protein>
<organism evidence="9 10">
    <name type="scientific">Candidatus Parvarchaeum acidophilus ARMAN-5</name>
    <dbReference type="NCBI Taxonomy" id="662762"/>
    <lineage>
        <taxon>Archaea</taxon>
        <taxon>Candidatus Parvarchaeota</taxon>
        <taxon>Candidatus Parvarchaeum</taxon>
    </lineage>
</organism>
<dbReference type="InterPro" id="IPR019810">
    <property type="entry name" value="Citrate_synthase_AS"/>
</dbReference>
<keyword evidence="3" id="KW-0816">Tricarboxylic acid cycle</keyword>
<dbReference type="GO" id="GO:0005975">
    <property type="term" value="P:carbohydrate metabolic process"/>
    <property type="evidence" value="ECO:0007669"/>
    <property type="project" value="TreeGrafter"/>
</dbReference>
<dbReference type="NCBIfam" id="TIGR01800">
    <property type="entry name" value="cit_synth_II"/>
    <property type="match status" value="1"/>
</dbReference>
<dbReference type="InterPro" id="IPR024176">
    <property type="entry name" value="Citrate_synthase_bac-typ"/>
</dbReference>
<feature type="active site" evidence="7">
    <location>
        <position position="319"/>
    </location>
</feature>
<evidence type="ECO:0000256" key="5">
    <source>
        <dbReference type="ARBA" id="ARBA00049288"/>
    </source>
</evidence>
<evidence type="ECO:0000256" key="6">
    <source>
        <dbReference type="PIRNR" id="PIRNR001369"/>
    </source>
</evidence>
<comment type="similarity">
    <text evidence="2 6 8">Belongs to the citrate synthase family.</text>
</comment>
<evidence type="ECO:0000256" key="4">
    <source>
        <dbReference type="ARBA" id="ARBA00022679"/>
    </source>
</evidence>
<dbReference type="Gene3D" id="1.10.580.10">
    <property type="entry name" value="Citrate Synthase, domain 1"/>
    <property type="match status" value="1"/>
</dbReference>
<dbReference type="PRINTS" id="PR00143">
    <property type="entry name" value="CITRTSNTHASE"/>
</dbReference>
<dbReference type="InterPro" id="IPR016142">
    <property type="entry name" value="Citrate_synth-like_lrg_a-sub"/>
</dbReference>
<evidence type="ECO:0000313" key="9">
    <source>
        <dbReference type="EMBL" id="EFD92680.1"/>
    </source>
</evidence>
<dbReference type="SUPFAM" id="SSF48256">
    <property type="entry name" value="Citrate synthase"/>
    <property type="match status" value="1"/>
</dbReference>
<evidence type="ECO:0000256" key="8">
    <source>
        <dbReference type="RuleBase" id="RU000441"/>
    </source>
</evidence>
<dbReference type="InterPro" id="IPR011278">
    <property type="entry name" value="2-MeCitrate/Citrate_synth_II"/>
</dbReference>
<dbReference type="InterPro" id="IPR016143">
    <property type="entry name" value="Citrate_synth-like_sm_a-sub"/>
</dbReference>
<sequence>MTEEVEIKEGLQGVYIAKSSISKVNGEEGKLYYRGYKIEDLAEKSTYEEVCYLILYGKLPNSKELDSFSNELKKERILSDETIEIIKRMSKKAHVLDTLRTAMSSISADDPEPYSSEEEKNVHKAVKIIAKTATISAAIGRVRKGKDIIPPDDSLGHAKNFLYMLTGEKPDNKKAKLMDVMFILHAEHSSNASTFAALVACSTLADIYSAVVAGEAALKGPLHGGADEAAVKMMQAIGEPGNTEKYINEVLASKEKIMGFGHRVYKAYDPRARILKKYLDEIDGNGEEEVNKLVKIALNTEKIMVDRLGKSHGIWPNVDFFAGPLYMHLGIEPELFDVIFSSSRTVGWCAHVIEYWRNNKLFRPLEEYDGALDLEYKPINER</sequence>
<dbReference type="PANTHER" id="PTHR11739:SF4">
    <property type="entry name" value="CITRATE SYNTHASE, PEROXISOMAL"/>
    <property type="match status" value="1"/>
</dbReference>
<name>D6GVS5_PARA5</name>
<accession>D6GVS5</accession>
<comment type="catalytic activity">
    <reaction evidence="5 6">
        <text>oxaloacetate + acetyl-CoA + H2O = citrate + CoA + H(+)</text>
        <dbReference type="Rhea" id="RHEA:16845"/>
        <dbReference type="ChEBI" id="CHEBI:15377"/>
        <dbReference type="ChEBI" id="CHEBI:15378"/>
        <dbReference type="ChEBI" id="CHEBI:16452"/>
        <dbReference type="ChEBI" id="CHEBI:16947"/>
        <dbReference type="ChEBI" id="CHEBI:57287"/>
        <dbReference type="ChEBI" id="CHEBI:57288"/>
        <dbReference type="EC" id="2.3.3.16"/>
    </reaction>
</comment>
<dbReference type="CDD" id="cd06118">
    <property type="entry name" value="citrate_synt_like_1"/>
    <property type="match status" value="1"/>
</dbReference>
<evidence type="ECO:0000256" key="2">
    <source>
        <dbReference type="ARBA" id="ARBA00010566"/>
    </source>
</evidence>
<dbReference type="AlphaFoldDB" id="D6GVS5"/>